<comment type="similarity">
    <text evidence="1">Belongs to the LptD family.</text>
</comment>
<protein>
    <recommendedName>
        <fullName evidence="1">LPS-assembly protein LptD</fullName>
    </recommendedName>
</protein>
<keyword evidence="1" id="KW-0732">Signal</keyword>
<dbReference type="KEGG" id="mpt:Mpe_A0202"/>
<proteinExistence type="inferred from homology"/>
<evidence type="ECO:0000259" key="2">
    <source>
        <dbReference type="Pfam" id="PF04453"/>
    </source>
</evidence>
<feature type="domain" description="LPS-assembly protein LptD central" evidence="3">
    <location>
        <begin position="219"/>
        <end position="297"/>
    </location>
</feature>
<dbReference type="InterPro" id="IPR050218">
    <property type="entry name" value="LptD"/>
</dbReference>
<evidence type="ECO:0000313" key="5">
    <source>
        <dbReference type="Proteomes" id="UP000000366"/>
    </source>
</evidence>
<name>A2SC75_METPP</name>
<dbReference type="GO" id="GO:1990351">
    <property type="term" value="C:transporter complex"/>
    <property type="evidence" value="ECO:0007669"/>
    <property type="project" value="TreeGrafter"/>
</dbReference>
<dbReference type="InterPro" id="IPR020889">
    <property type="entry name" value="LipoPS_assembly_LptD"/>
</dbReference>
<dbReference type="Pfam" id="PF19838">
    <property type="entry name" value="LptD_2"/>
    <property type="match status" value="1"/>
</dbReference>
<comment type="subunit">
    <text evidence="1">Component of the lipopolysaccharide transport and assembly complex. Interacts with LptE and LptA.</text>
</comment>
<evidence type="ECO:0000256" key="1">
    <source>
        <dbReference type="HAMAP-Rule" id="MF_01411"/>
    </source>
</evidence>
<sequence length="819" mass="90395">MSATILPTADRAATVLPPRRAWALRPVAAAVLMTTAGGGVLIDVARAQSGAEGPGLQVSPESGARFGPLIKADDGGGPLVIEADRLSGRPDLETLAEGAVEFRRGPLLLKADRVEYQQQSDLARATGNVEISRNGNIYRGPEVQLKVDRFEGYFQSPSYHFGRTNAGGQADRFDFLDENRGIAYGATYTSCPAPDPAWLLSTDRVLLDTAAEEGTAEGAVLRFYGVPILAAPTLSFPLTEKRKSGWLPPSIKLDNKSGFELGVPYYWDIAPNRDATLTPSVMTRRGAALDTEFRYLEPGYLGRVQAYALPDDQVANRSRWALNLGHEARWEGATVGEIDYGLALQRTSDDNFWKDFAGTLPSLTPRLLPTDAYARRRFDHGWGDTVAYTRVQTWQVLQDIDPASRIVSPYQREPQIGLRQRGASGGLEWQWETEANRFSNDDPSLQTGSRLHALGSLARPWSPTGAPGWTLTPRVSFNAASYDLDQSLADGRRRASRVIPTVSLDSAWIFERDSTAFGRELTQTLEPRLFYVNTPYRDQTGLPNFDSAANDFNFTSIYSDNVFSGVDRVSDANQVTAGVTTRFLDRTTGAEALRLGIAQRMLLRTQRITADGTPITQRWSDLLLLGSTNLVRNWYFDSTVQYNSDTSRVARSISSVRYSPGPLRTLSTSYRYTRNASEQVELGWQWPLNAPAREHAAAVQARDAQMLEDFEGRSRLAPLAGCPGAWYTVGRVNYSRRDSRITDSIVGFEYDSGCWIGRIVAERLSTGRSQATTRLLFQLELIGLSRLGSNPLKVLRENVPGYRLLRDDSPVVAPALSTP</sequence>
<feature type="domain" description="LptD C-terminal" evidence="2">
    <location>
        <begin position="338"/>
        <end position="688"/>
    </location>
</feature>
<gene>
    <name evidence="1" type="primary">lptD</name>
    <name evidence="4" type="ordered locus">Mpe_A0202</name>
</gene>
<keyword evidence="5" id="KW-1185">Reference proteome</keyword>
<dbReference type="InterPro" id="IPR045659">
    <property type="entry name" value="LptD_2"/>
</dbReference>
<comment type="function">
    <text evidence="1">Together with LptE, is involved in the assembly of lipopolysaccharide (LPS) at the surface of the outer membrane.</text>
</comment>
<dbReference type="AlphaFoldDB" id="A2SC75"/>
<dbReference type="InterPro" id="IPR007543">
    <property type="entry name" value="LptD_C"/>
</dbReference>
<keyword evidence="1" id="KW-0472">Membrane</keyword>
<keyword evidence="1" id="KW-0998">Cell outer membrane</keyword>
<reference evidence="4 5" key="1">
    <citation type="journal article" date="2007" name="J. Bacteriol.">
        <title>Whole-genome analysis of the methyl tert-butyl ether-degrading beta-proteobacterium Methylibium petroleiphilum PM1.</title>
        <authorList>
            <person name="Kane S.R."/>
            <person name="Chakicherla A.Y."/>
            <person name="Chain P.S.G."/>
            <person name="Schmidt R."/>
            <person name="Shin M.W."/>
            <person name="Legler T.C."/>
            <person name="Scow K.M."/>
            <person name="Larimer F.W."/>
            <person name="Lucas S.M."/>
            <person name="Richardson P.M."/>
            <person name="Hristova K.R."/>
        </authorList>
    </citation>
    <scope>NUCLEOTIDE SEQUENCE [LARGE SCALE GENOMIC DNA]</scope>
    <source>
        <strain evidence="5">ATCC BAA-1232 / LMG 22953 / PM1</strain>
    </source>
</reference>
<dbReference type="HAMAP" id="MF_01411">
    <property type="entry name" value="LPS_assembly_LptD"/>
    <property type="match status" value="1"/>
</dbReference>
<dbReference type="Pfam" id="PF04453">
    <property type="entry name" value="LptD"/>
    <property type="match status" value="1"/>
</dbReference>
<evidence type="ECO:0000313" key="4">
    <source>
        <dbReference type="EMBL" id="ABM93164.1"/>
    </source>
</evidence>
<organism evidence="4 5">
    <name type="scientific">Methylibium petroleiphilum (strain ATCC BAA-1232 / LMG 22953 / PM1)</name>
    <dbReference type="NCBI Taxonomy" id="420662"/>
    <lineage>
        <taxon>Bacteria</taxon>
        <taxon>Pseudomonadati</taxon>
        <taxon>Pseudomonadota</taxon>
        <taxon>Betaproteobacteria</taxon>
        <taxon>Burkholderiales</taxon>
        <taxon>Sphaerotilaceae</taxon>
        <taxon>Methylibium</taxon>
    </lineage>
</organism>
<dbReference type="eggNOG" id="COG1452">
    <property type="taxonomic scope" value="Bacteria"/>
</dbReference>
<comment type="caution">
    <text evidence="1">Lacks conserved residue(s) required for the propagation of feature annotation.</text>
</comment>
<dbReference type="Proteomes" id="UP000000366">
    <property type="component" value="Chromosome"/>
</dbReference>
<comment type="subcellular location">
    <subcellularLocation>
        <location evidence="1">Cell outer membrane</location>
    </subcellularLocation>
</comment>
<keyword evidence="4" id="KW-0812">Transmembrane</keyword>
<dbReference type="GO" id="GO:0015920">
    <property type="term" value="P:lipopolysaccharide transport"/>
    <property type="evidence" value="ECO:0007669"/>
    <property type="project" value="InterPro"/>
</dbReference>
<dbReference type="GO" id="GO:0043165">
    <property type="term" value="P:Gram-negative-bacterium-type cell outer membrane assembly"/>
    <property type="evidence" value="ECO:0007669"/>
    <property type="project" value="UniProtKB-UniRule"/>
</dbReference>
<dbReference type="PANTHER" id="PTHR30189">
    <property type="entry name" value="LPS-ASSEMBLY PROTEIN"/>
    <property type="match status" value="1"/>
</dbReference>
<dbReference type="GO" id="GO:0009279">
    <property type="term" value="C:cell outer membrane"/>
    <property type="evidence" value="ECO:0007669"/>
    <property type="project" value="UniProtKB-SubCell"/>
</dbReference>
<accession>A2SC75</accession>
<dbReference type="HOGENOM" id="CLU_009039_0_0_4"/>
<dbReference type="PANTHER" id="PTHR30189:SF1">
    <property type="entry name" value="LPS-ASSEMBLY PROTEIN LPTD"/>
    <property type="match status" value="1"/>
</dbReference>
<dbReference type="EMBL" id="CP000555">
    <property type="protein sequence ID" value="ABM93164.1"/>
    <property type="molecule type" value="Genomic_DNA"/>
</dbReference>
<dbReference type="STRING" id="420662.Mpe_A0202"/>
<evidence type="ECO:0000259" key="3">
    <source>
        <dbReference type="Pfam" id="PF19838"/>
    </source>
</evidence>